<feature type="transmembrane region" description="Helical" evidence="1">
    <location>
        <begin position="260"/>
        <end position="287"/>
    </location>
</feature>
<keyword evidence="3" id="KW-1185">Reference proteome</keyword>
<dbReference type="Proteomes" id="UP001187531">
    <property type="component" value="Unassembled WGS sequence"/>
</dbReference>
<gene>
    <name evidence="2" type="ORF">QYM36_009581</name>
</gene>
<organism evidence="2 3">
    <name type="scientific">Artemia franciscana</name>
    <name type="common">Brine shrimp</name>
    <name type="synonym">Artemia sanfranciscana</name>
    <dbReference type="NCBI Taxonomy" id="6661"/>
    <lineage>
        <taxon>Eukaryota</taxon>
        <taxon>Metazoa</taxon>
        <taxon>Ecdysozoa</taxon>
        <taxon>Arthropoda</taxon>
        <taxon>Crustacea</taxon>
        <taxon>Branchiopoda</taxon>
        <taxon>Anostraca</taxon>
        <taxon>Artemiidae</taxon>
        <taxon>Artemia</taxon>
    </lineage>
</organism>
<keyword evidence="1" id="KW-0472">Membrane</keyword>
<keyword evidence="1" id="KW-0812">Transmembrane</keyword>
<reference evidence="2" key="1">
    <citation type="submission" date="2023-07" db="EMBL/GenBank/DDBJ databases">
        <title>Chromosome-level genome assembly of Artemia franciscana.</title>
        <authorList>
            <person name="Jo E."/>
        </authorList>
    </citation>
    <scope>NUCLEOTIDE SEQUENCE</scope>
    <source>
        <tissue evidence="2">Whole body</tissue>
    </source>
</reference>
<accession>A0AA88L5L3</accession>
<dbReference type="AlphaFoldDB" id="A0AA88L5L3"/>
<sequence length="468" mass="53507">MMGKKRGKEARGKKFVNKYKEIQEKIKVQRSNQEYSREYEYEMVSTICESTEEGGQQGDELNEDGFQTHFEAKVLEKMNIEGNFENDKPGMKFKECMEIKECKDMEKIDLQESMLEYFELEEGNEEEDFQKDRPSVIQVNHGTSLRNPVDPHLNETKKYSSLSKKVQNFQKDRPSITQETRGTSLCNPVDLHVYETKKSALKSTEAAIILKIAPETAISTCHIVDIAEALRRKGHVTFYNENHVYLVSNLIRKKRKLKNALIVISSSYVAEYFDFTTVLVIVILQFFHTEYTIRVRCSQAGNPAWIFCDLPVLIFAESLPVLQLPNLHDLQYASNAENANKLISFVGLLLKIERLQPTASNRPTTKLTIASDDLTTVAQMMVWKKPDKKYDVSILERYAIVNANINIFKNSTNLAPSLIVPTKLISLGRHPVLPQRQVIRIPNPTIVRDEEGVFINGQIVSINPNVSI</sequence>
<proteinExistence type="predicted"/>
<evidence type="ECO:0000313" key="3">
    <source>
        <dbReference type="Proteomes" id="UP001187531"/>
    </source>
</evidence>
<comment type="caution">
    <text evidence="2">The sequence shown here is derived from an EMBL/GenBank/DDBJ whole genome shotgun (WGS) entry which is preliminary data.</text>
</comment>
<dbReference type="EMBL" id="JAVRJZ010000014">
    <property type="protein sequence ID" value="KAK2713744.1"/>
    <property type="molecule type" value="Genomic_DNA"/>
</dbReference>
<evidence type="ECO:0000256" key="1">
    <source>
        <dbReference type="SAM" id="Phobius"/>
    </source>
</evidence>
<name>A0AA88L5L3_ARTSF</name>
<protein>
    <submittedName>
        <fullName evidence="2">Uncharacterized protein</fullName>
    </submittedName>
</protein>
<evidence type="ECO:0000313" key="2">
    <source>
        <dbReference type="EMBL" id="KAK2713744.1"/>
    </source>
</evidence>
<keyword evidence="1" id="KW-1133">Transmembrane helix</keyword>